<dbReference type="GeneID" id="33557927"/>
<dbReference type="RefSeq" id="XP_021870441.1">
    <property type="nucleotide sequence ID" value="XM_022016118.1"/>
</dbReference>
<sequence length="563" mass="62104">MPALFTATNGFTLIRKVVHSARQLHPTLSTRWILSSSRLSRVQRARLAFKRALNETYSSLALSQTKGSTSHGPFGHVWPTTTTTKGASSPLGLGHSNPFRGPGFRLGSLHARGPAIAGQVGLGPARAFSSMPAPTIIANAPVYLRALLSVDDNLPKSTRYEPYKRKRITRINKFQRHRSPHSRRLSSASWYERVHSLDQYFPAPLRSSAPQAVELPILPETLITSNATTTLSIALSPSLQDLLEPTTQISYREAELGLSIFADLLRGIPAVLQAFSIHGSTRTYPLLSKLDSLGVLDSDHPRATNAILELVPDSEGRPDILNIVFPQRSVKDVKRLLGESLDVRPGEGQWFGLYESRALTPIETSQIAEHWENDTRSATVHLEDRPVDESTIWEHHVVERDPLGDESTCDLVFPTLDFDRVQSPASIADTPPEVYSWPSTGCTTPISTSGHSSRPVSPASDLSHDVESRRSNWSESSQVHSLSESLISRLEQATSPRWLVHPTSSDSDIESLIDLDDLGEVEHELWSNADISETASASDHSSRGDTQEIEWLDSRGFGLIQPW</sequence>
<dbReference type="InParanoid" id="A0A1Y1UE67"/>
<organism evidence="2 3">
    <name type="scientific">Kockovaella imperatae</name>
    <dbReference type="NCBI Taxonomy" id="4999"/>
    <lineage>
        <taxon>Eukaryota</taxon>
        <taxon>Fungi</taxon>
        <taxon>Dikarya</taxon>
        <taxon>Basidiomycota</taxon>
        <taxon>Agaricomycotina</taxon>
        <taxon>Tremellomycetes</taxon>
        <taxon>Tremellales</taxon>
        <taxon>Cuniculitremaceae</taxon>
        <taxon>Kockovaella</taxon>
    </lineage>
</organism>
<dbReference type="AlphaFoldDB" id="A0A1Y1UE67"/>
<feature type="compositionally biased region" description="Polar residues" evidence="1">
    <location>
        <begin position="437"/>
        <end position="455"/>
    </location>
</feature>
<dbReference type="EMBL" id="NBSH01000008">
    <property type="protein sequence ID" value="ORX36340.1"/>
    <property type="molecule type" value="Genomic_DNA"/>
</dbReference>
<dbReference type="OrthoDB" id="2585251at2759"/>
<evidence type="ECO:0000313" key="3">
    <source>
        <dbReference type="Proteomes" id="UP000193218"/>
    </source>
</evidence>
<name>A0A1Y1UE67_9TREE</name>
<feature type="region of interest" description="Disordered" evidence="1">
    <location>
        <begin position="425"/>
        <end position="475"/>
    </location>
</feature>
<accession>A0A1Y1UE67</accession>
<protein>
    <submittedName>
        <fullName evidence="2">Uncharacterized protein</fullName>
    </submittedName>
</protein>
<feature type="compositionally biased region" description="Basic and acidic residues" evidence="1">
    <location>
        <begin position="462"/>
        <end position="472"/>
    </location>
</feature>
<comment type="caution">
    <text evidence="2">The sequence shown here is derived from an EMBL/GenBank/DDBJ whole genome shotgun (WGS) entry which is preliminary data.</text>
</comment>
<evidence type="ECO:0000256" key="1">
    <source>
        <dbReference type="SAM" id="MobiDB-lite"/>
    </source>
</evidence>
<dbReference type="Proteomes" id="UP000193218">
    <property type="component" value="Unassembled WGS sequence"/>
</dbReference>
<evidence type="ECO:0000313" key="2">
    <source>
        <dbReference type="EMBL" id="ORX36340.1"/>
    </source>
</evidence>
<proteinExistence type="predicted"/>
<reference evidence="2 3" key="1">
    <citation type="submission" date="2017-03" db="EMBL/GenBank/DDBJ databases">
        <title>Widespread Adenine N6-methylation of Active Genes in Fungi.</title>
        <authorList>
            <consortium name="DOE Joint Genome Institute"/>
            <person name="Mondo S.J."/>
            <person name="Dannebaum R.O."/>
            <person name="Kuo R.C."/>
            <person name="Louie K.B."/>
            <person name="Bewick A.J."/>
            <person name="Labutti K."/>
            <person name="Haridas S."/>
            <person name="Kuo A."/>
            <person name="Salamov A."/>
            <person name="Ahrendt S.R."/>
            <person name="Lau R."/>
            <person name="Bowen B.P."/>
            <person name="Lipzen A."/>
            <person name="Sullivan W."/>
            <person name="Andreopoulos W.B."/>
            <person name="Clum A."/>
            <person name="Lindquist E."/>
            <person name="Daum C."/>
            <person name="Northen T.R."/>
            <person name="Ramamoorthy G."/>
            <person name="Schmitz R.J."/>
            <person name="Gryganskyi A."/>
            <person name="Culley D."/>
            <person name="Magnuson J."/>
            <person name="James T.Y."/>
            <person name="O'Malley M.A."/>
            <person name="Stajich J.E."/>
            <person name="Spatafora J.W."/>
            <person name="Visel A."/>
            <person name="Grigoriev I.V."/>
        </authorList>
    </citation>
    <scope>NUCLEOTIDE SEQUENCE [LARGE SCALE GENOMIC DNA]</scope>
    <source>
        <strain evidence="2 3">NRRL Y-17943</strain>
    </source>
</reference>
<keyword evidence="3" id="KW-1185">Reference proteome</keyword>
<gene>
    <name evidence="2" type="ORF">BD324DRAFT_628398</name>
</gene>